<name>A0A1W6BXR1_9BACT</name>
<sequence length="410" mass="47353">MLEAKKVIRQILLIYLTTTGIFLIIFFSLWYDKLKDELIVSKTNPLREIHRNIITSILNSRFTPIEQSAKNIATSSNFLNFAIFNKDKVFFNNLTFHFNPSDFKKGAKKRRLKGILENKVFILAPMNFNDYFLNHINLDAENSNQNTDDELQIIIQGDDIMKDLFLIRIKVFGFALLAFILLGVIAYFLVRISLKPLEDKINTLNRFIKDSTHEINTPLSVILMSIEQLEKQNIFDSNTKFSRIKLAAKTLNQVYSDLVFSNFSHTLKGEKEELLLKDLILERLEYFKAFFEQKKIELKSDLNQKSTLFASKIEISKLFDNLLSNAIKYNKKGGKIIIELKENSLKISDNGCGIAKENLKNIFERYTRFNTDQGGFGIGLSLVKRICDENKITISCTSNENQGSTFTLEW</sequence>
<evidence type="ECO:0000256" key="2">
    <source>
        <dbReference type="ARBA" id="ARBA00012438"/>
    </source>
</evidence>
<dbReference type="PROSITE" id="PS50109">
    <property type="entry name" value="HIS_KIN"/>
    <property type="match status" value="1"/>
</dbReference>
<dbReference type="Gene3D" id="1.10.287.130">
    <property type="match status" value="1"/>
</dbReference>
<feature type="transmembrane region" description="Helical" evidence="4">
    <location>
        <begin position="171"/>
        <end position="190"/>
    </location>
</feature>
<dbReference type="AlphaFoldDB" id="A0A1W6BXR1"/>
<organism evidence="6 7">
    <name type="scientific">Campylobacter cuniculorum DSM 23162 = LMG 24588</name>
    <dbReference type="NCBI Taxonomy" id="1121267"/>
    <lineage>
        <taxon>Bacteria</taxon>
        <taxon>Pseudomonadati</taxon>
        <taxon>Campylobacterota</taxon>
        <taxon>Epsilonproteobacteria</taxon>
        <taxon>Campylobacterales</taxon>
        <taxon>Campylobacteraceae</taxon>
        <taxon>Campylobacter</taxon>
    </lineage>
</organism>
<feature type="domain" description="Histidine kinase" evidence="5">
    <location>
        <begin position="210"/>
        <end position="410"/>
    </location>
</feature>
<dbReference type="PANTHER" id="PTHR43547:SF2">
    <property type="entry name" value="HYBRID SIGNAL TRANSDUCTION HISTIDINE KINASE C"/>
    <property type="match status" value="1"/>
</dbReference>
<dbReference type="GO" id="GO:0000155">
    <property type="term" value="F:phosphorelay sensor kinase activity"/>
    <property type="evidence" value="ECO:0007669"/>
    <property type="project" value="InterPro"/>
</dbReference>
<dbReference type="KEGG" id="ccun:CCUN_1294"/>
<keyword evidence="4" id="KW-0812">Transmembrane</keyword>
<protein>
    <recommendedName>
        <fullName evidence="2">histidine kinase</fullName>
        <ecNumber evidence="2">2.7.13.3</ecNumber>
    </recommendedName>
</protein>
<evidence type="ECO:0000256" key="4">
    <source>
        <dbReference type="SAM" id="Phobius"/>
    </source>
</evidence>
<dbReference type="InterPro" id="IPR003661">
    <property type="entry name" value="HisK_dim/P_dom"/>
</dbReference>
<evidence type="ECO:0000313" key="6">
    <source>
        <dbReference type="EMBL" id="ARJ56883.1"/>
    </source>
</evidence>
<evidence type="ECO:0000259" key="5">
    <source>
        <dbReference type="PROSITE" id="PS50109"/>
    </source>
</evidence>
<keyword evidence="6" id="KW-0808">Transferase</keyword>
<evidence type="ECO:0000313" key="7">
    <source>
        <dbReference type="Proteomes" id="UP000192902"/>
    </source>
</evidence>
<feature type="transmembrane region" description="Helical" evidence="4">
    <location>
        <begin position="12"/>
        <end position="31"/>
    </location>
</feature>
<dbReference type="RefSeq" id="WP_027305360.1">
    <property type="nucleotide sequence ID" value="NZ_CP020867.1"/>
</dbReference>
<dbReference type="InterPro" id="IPR036890">
    <property type="entry name" value="HATPase_C_sf"/>
</dbReference>
<dbReference type="Proteomes" id="UP000192902">
    <property type="component" value="Chromosome"/>
</dbReference>
<gene>
    <name evidence="6" type="primary">dccS</name>
    <name evidence="6" type="ORF">CCUN_1294</name>
</gene>
<dbReference type="InterPro" id="IPR005467">
    <property type="entry name" value="His_kinase_dom"/>
</dbReference>
<proteinExistence type="predicted"/>
<dbReference type="STRING" id="1121267.CCUN_1294"/>
<reference evidence="6 7" key="1">
    <citation type="submission" date="2017-04" db="EMBL/GenBank/DDBJ databases">
        <title>Complete genome sequence of the Campylobacter cuniculorum type strain LMG24588.</title>
        <authorList>
            <person name="Miller W.G."/>
            <person name="Yee E."/>
            <person name="Revez J."/>
            <person name="Bono J.L."/>
            <person name="Rossi M."/>
        </authorList>
    </citation>
    <scope>NUCLEOTIDE SEQUENCE [LARGE SCALE GENOMIC DNA]</scope>
    <source>
        <strain evidence="6 7">LMG 24588</strain>
    </source>
</reference>
<dbReference type="SMART" id="SM00388">
    <property type="entry name" value="HisKA"/>
    <property type="match status" value="1"/>
</dbReference>
<keyword evidence="6" id="KW-0418">Kinase</keyword>
<dbReference type="Gene3D" id="3.30.565.10">
    <property type="entry name" value="Histidine kinase-like ATPase, C-terminal domain"/>
    <property type="match status" value="1"/>
</dbReference>
<comment type="catalytic activity">
    <reaction evidence="1">
        <text>ATP + protein L-histidine = ADP + protein N-phospho-L-histidine.</text>
        <dbReference type="EC" id="2.7.13.3"/>
    </reaction>
</comment>
<dbReference type="SMART" id="SM00387">
    <property type="entry name" value="HATPase_c"/>
    <property type="match status" value="1"/>
</dbReference>
<evidence type="ECO:0000256" key="1">
    <source>
        <dbReference type="ARBA" id="ARBA00000085"/>
    </source>
</evidence>
<evidence type="ECO:0000256" key="3">
    <source>
        <dbReference type="ARBA" id="ARBA00022553"/>
    </source>
</evidence>
<dbReference type="PANTHER" id="PTHR43547">
    <property type="entry name" value="TWO-COMPONENT HISTIDINE KINASE"/>
    <property type="match status" value="1"/>
</dbReference>
<keyword evidence="4" id="KW-1133">Transmembrane helix</keyword>
<dbReference type="CDD" id="cd00075">
    <property type="entry name" value="HATPase"/>
    <property type="match status" value="1"/>
</dbReference>
<dbReference type="InterPro" id="IPR004358">
    <property type="entry name" value="Sig_transdc_His_kin-like_C"/>
</dbReference>
<dbReference type="Pfam" id="PF02518">
    <property type="entry name" value="HATPase_c"/>
    <property type="match status" value="1"/>
</dbReference>
<dbReference type="OrthoDB" id="9761634at2"/>
<dbReference type="eggNOG" id="COG0642">
    <property type="taxonomic scope" value="Bacteria"/>
</dbReference>
<dbReference type="PRINTS" id="PR00344">
    <property type="entry name" value="BCTRLSENSOR"/>
</dbReference>
<keyword evidence="4" id="KW-0472">Membrane</keyword>
<dbReference type="CDD" id="cd00082">
    <property type="entry name" value="HisKA"/>
    <property type="match status" value="1"/>
</dbReference>
<dbReference type="SUPFAM" id="SSF47384">
    <property type="entry name" value="Homodimeric domain of signal transducing histidine kinase"/>
    <property type="match status" value="1"/>
</dbReference>
<keyword evidence="3" id="KW-0597">Phosphoprotein</keyword>
<dbReference type="InterPro" id="IPR036097">
    <property type="entry name" value="HisK_dim/P_sf"/>
</dbReference>
<dbReference type="EC" id="2.7.13.3" evidence="2"/>
<dbReference type="EMBL" id="CP020867">
    <property type="protein sequence ID" value="ARJ56883.1"/>
    <property type="molecule type" value="Genomic_DNA"/>
</dbReference>
<dbReference type="InterPro" id="IPR003594">
    <property type="entry name" value="HATPase_dom"/>
</dbReference>
<dbReference type="SUPFAM" id="SSF55874">
    <property type="entry name" value="ATPase domain of HSP90 chaperone/DNA topoisomerase II/histidine kinase"/>
    <property type="match status" value="1"/>
</dbReference>
<accession>A0A1W6BXR1</accession>